<comment type="caution">
    <text evidence="3">The sequence shown here is derived from an EMBL/GenBank/DDBJ whole genome shotgun (WGS) entry which is preliminary data.</text>
</comment>
<feature type="transmembrane region" description="Helical" evidence="2">
    <location>
        <begin position="53"/>
        <end position="73"/>
    </location>
</feature>
<organism evidence="3 4">
    <name type="scientific">Deinococcus hohokamensis</name>
    <dbReference type="NCBI Taxonomy" id="309883"/>
    <lineage>
        <taxon>Bacteria</taxon>
        <taxon>Thermotogati</taxon>
        <taxon>Deinococcota</taxon>
        <taxon>Deinococci</taxon>
        <taxon>Deinococcales</taxon>
        <taxon>Deinococcaceae</taxon>
        <taxon>Deinococcus</taxon>
    </lineage>
</organism>
<protein>
    <submittedName>
        <fullName evidence="3">DUF805 domain-containing protein</fullName>
    </submittedName>
</protein>
<dbReference type="Proteomes" id="UP001595952">
    <property type="component" value="Unassembled WGS sequence"/>
</dbReference>
<keyword evidence="2" id="KW-1133">Transmembrane helix</keyword>
<evidence type="ECO:0000313" key="3">
    <source>
        <dbReference type="EMBL" id="MFC4640368.1"/>
    </source>
</evidence>
<evidence type="ECO:0000256" key="1">
    <source>
        <dbReference type="SAM" id="MobiDB-lite"/>
    </source>
</evidence>
<feature type="region of interest" description="Disordered" evidence="1">
    <location>
        <begin position="136"/>
        <end position="156"/>
    </location>
</feature>
<proteinExistence type="predicted"/>
<dbReference type="EMBL" id="JBHSEI010000015">
    <property type="protein sequence ID" value="MFC4640368.1"/>
    <property type="molecule type" value="Genomic_DNA"/>
</dbReference>
<evidence type="ECO:0000256" key="2">
    <source>
        <dbReference type="SAM" id="Phobius"/>
    </source>
</evidence>
<keyword evidence="2" id="KW-0472">Membrane</keyword>
<keyword evidence="2" id="KW-0812">Transmembrane</keyword>
<gene>
    <name evidence="3" type="ORF">ACFO0D_18725</name>
</gene>
<feature type="transmembrane region" description="Helical" evidence="2">
    <location>
        <begin position="79"/>
        <end position="99"/>
    </location>
</feature>
<accession>A0ABV9IEE5</accession>
<reference evidence="4" key="1">
    <citation type="journal article" date="2019" name="Int. J. Syst. Evol. Microbiol.">
        <title>The Global Catalogue of Microorganisms (GCM) 10K type strain sequencing project: providing services to taxonomists for standard genome sequencing and annotation.</title>
        <authorList>
            <consortium name="The Broad Institute Genomics Platform"/>
            <consortium name="The Broad Institute Genome Sequencing Center for Infectious Disease"/>
            <person name="Wu L."/>
            <person name="Ma J."/>
        </authorList>
    </citation>
    <scope>NUCLEOTIDE SEQUENCE [LARGE SCALE GENOMIC DNA]</scope>
    <source>
        <strain evidence="4">CCUG 55995</strain>
    </source>
</reference>
<dbReference type="Pfam" id="PF05656">
    <property type="entry name" value="DUF805"/>
    <property type="match status" value="1"/>
</dbReference>
<dbReference type="RefSeq" id="WP_380063342.1">
    <property type="nucleotide sequence ID" value="NZ_JBHSEI010000015.1"/>
</dbReference>
<sequence>MQVAKLLEFWQVRHGEHPGYEKILIMNPFQLYFIDVLRTRYADFTGRARRSEYWYFVLFSGLIQLPFSVLSAVNGELPLVLDILDWGITLALIVPSWAIGARRMHDVGRSGWWQLITLVPIVGWILWIVWTASDGQEEDNNWGRNPKHWNSSGALA</sequence>
<evidence type="ECO:0000313" key="4">
    <source>
        <dbReference type="Proteomes" id="UP001595952"/>
    </source>
</evidence>
<dbReference type="PANTHER" id="PTHR34980:SF2">
    <property type="entry name" value="INNER MEMBRANE PROTEIN YHAH-RELATED"/>
    <property type="match status" value="1"/>
</dbReference>
<dbReference type="InterPro" id="IPR008523">
    <property type="entry name" value="DUF805"/>
</dbReference>
<dbReference type="PANTHER" id="PTHR34980">
    <property type="entry name" value="INNER MEMBRANE PROTEIN-RELATED-RELATED"/>
    <property type="match status" value="1"/>
</dbReference>
<feature type="transmembrane region" description="Helical" evidence="2">
    <location>
        <begin position="111"/>
        <end position="130"/>
    </location>
</feature>
<name>A0ABV9IEE5_9DEIO</name>
<keyword evidence="4" id="KW-1185">Reference proteome</keyword>